<dbReference type="Proteomes" id="UP000828390">
    <property type="component" value="Unassembled WGS sequence"/>
</dbReference>
<reference evidence="2" key="1">
    <citation type="journal article" date="2019" name="bioRxiv">
        <title>The Genome of the Zebra Mussel, Dreissena polymorpha: A Resource for Invasive Species Research.</title>
        <authorList>
            <person name="McCartney M.A."/>
            <person name="Auch B."/>
            <person name="Kono T."/>
            <person name="Mallez S."/>
            <person name="Zhang Y."/>
            <person name="Obille A."/>
            <person name="Becker A."/>
            <person name="Abrahante J.E."/>
            <person name="Garbe J."/>
            <person name="Badalamenti J.P."/>
            <person name="Herman A."/>
            <person name="Mangelson H."/>
            <person name="Liachko I."/>
            <person name="Sullivan S."/>
            <person name="Sone E.D."/>
            <person name="Koren S."/>
            <person name="Silverstein K.A.T."/>
            <person name="Beckman K.B."/>
            <person name="Gohl D.M."/>
        </authorList>
    </citation>
    <scope>NUCLEOTIDE SEQUENCE</scope>
    <source>
        <strain evidence="2">Duluth1</strain>
        <tissue evidence="2">Whole animal</tissue>
    </source>
</reference>
<feature type="domain" description="RAI1-like" evidence="1">
    <location>
        <begin position="2"/>
        <end position="88"/>
    </location>
</feature>
<dbReference type="InterPro" id="IPR013961">
    <property type="entry name" value="RAI1"/>
</dbReference>
<keyword evidence="3" id="KW-1185">Reference proteome</keyword>
<dbReference type="Pfam" id="PF08652">
    <property type="entry name" value="RAI1"/>
    <property type="match status" value="1"/>
</dbReference>
<dbReference type="AlphaFoldDB" id="A0A9D4DVS4"/>
<reference evidence="2" key="2">
    <citation type="submission" date="2020-11" db="EMBL/GenBank/DDBJ databases">
        <authorList>
            <person name="McCartney M.A."/>
            <person name="Auch B."/>
            <person name="Kono T."/>
            <person name="Mallez S."/>
            <person name="Becker A."/>
            <person name="Gohl D.M."/>
            <person name="Silverstein K.A.T."/>
            <person name="Koren S."/>
            <person name="Bechman K.B."/>
            <person name="Herman A."/>
            <person name="Abrahante J.E."/>
            <person name="Garbe J."/>
        </authorList>
    </citation>
    <scope>NUCLEOTIDE SEQUENCE</scope>
    <source>
        <strain evidence="2">Duluth1</strain>
        <tissue evidence="2">Whole animal</tissue>
    </source>
</reference>
<accession>A0A9D4DVS4</accession>
<organism evidence="2 3">
    <name type="scientific">Dreissena polymorpha</name>
    <name type="common">Zebra mussel</name>
    <name type="synonym">Mytilus polymorpha</name>
    <dbReference type="NCBI Taxonomy" id="45954"/>
    <lineage>
        <taxon>Eukaryota</taxon>
        <taxon>Metazoa</taxon>
        <taxon>Spiralia</taxon>
        <taxon>Lophotrochozoa</taxon>
        <taxon>Mollusca</taxon>
        <taxon>Bivalvia</taxon>
        <taxon>Autobranchia</taxon>
        <taxon>Heteroconchia</taxon>
        <taxon>Euheterodonta</taxon>
        <taxon>Imparidentia</taxon>
        <taxon>Neoheterodontei</taxon>
        <taxon>Myida</taxon>
        <taxon>Dreissenoidea</taxon>
        <taxon>Dreissenidae</taxon>
        <taxon>Dreissena</taxon>
    </lineage>
</organism>
<evidence type="ECO:0000259" key="1">
    <source>
        <dbReference type="Pfam" id="PF08652"/>
    </source>
</evidence>
<name>A0A9D4DVS4_DREPO</name>
<comment type="caution">
    <text evidence="2">The sequence shown here is derived from an EMBL/GenBank/DDBJ whole genome shotgun (WGS) entry which is preliminary data.</text>
</comment>
<evidence type="ECO:0000313" key="3">
    <source>
        <dbReference type="Proteomes" id="UP000828390"/>
    </source>
</evidence>
<proteinExistence type="predicted"/>
<protein>
    <recommendedName>
        <fullName evidence="1">RAI1-like domain-containing protein</fullName>
    </recommendedName>
</protein>
<evidence type="ECO:0000313" key="2">
    <source>
        <dbReference type="EMBL" id="KAH3768511.1"/>
    </source>
</evidence>
<dbReference type="EMBL" id="JAIWYP010000009">
    <property type="protein sequence ID" value="KAH3768511.1"/>
    <property type="molecule type" value="Genomic_DNA"/>
</dbReference>
<sequence length="95" mass="11228">MDKRGIVTRLESFATDDIPSLGVEQWTPRVCFNFLDRLLTRIKGKVVETGEFMTCRTVHIFEWSITNKEEVSHHTSDEKRYQFLPEEYLSSERNT</sequence>
<gene>
    <name evidence="2" type="ORF">DPMN_169724</name>
</gene>